<dbReference type="Proteomes" id="UP000640052">
    <property type="component" value="Unassembled WGS sequence"/>
</dbReference>
<evidence type="ECO:0008006" key="3">
    <source>
        <dbReference type="Google" id="ProtNLM"/>
    </source>
</evidence>
<name>A0A919QDP4_9ACTN</name>
<evidence type="ECO:0000313" key="2">
    <source>
        <dbReference type="Proteomes" id="UP000640052"/>
    </source>
</evidence>
<gene>
    <name evidence="1" type="ORF">Aph01nite_43560</name>
</gene>
<keyword evidence="2" id="KW-1185">Reference proteome</keyword>
<sequence length="126" mass="13706">MPTPVIPTRVKIGYARYGVVVSNDAIHKADSENHTNYAGFSNGSTQKIVLREDNPPDYQAETLLHEILHQCLRVAGVDADVDAKAGLADVEERAVRAIAPNLLAALRENPDLVAYLLHDGQPEGPR</sequence>
<comment type="caution">
    <text evidence="1">The sequence shown here is derived from an EMBL/GenBank/DDBJ whole genome shotgun (WGS) entry which is preliminary data.</text>
</comment>
<dbReference type="RefSeq" id="WP_204042738.1">
    <property type="nucleotide sequence ID" value="NZ_BOOA01000035.1"/>
</dbReference>
<dbReference type="EMBL" id="BOOA01000035">
    <property type="protein sequence ID" value="GIH26046.1"/>
    <property type="molecule type" value="Genomic_DNA"/>
</dbReference>
<organism evidence="1 2">
    <name type="scientific">Acrocarpospora phusangensis</name>
    <dbReference type="NCBI Taxonomy" id="1070424"/>
    <lineage>
        <taxon>Bacteria</taxon>
        <taxon>Bacillati</taxon>
        <taxon>Actinomycetota</taxon>
        <taxon>Actinomycetes</taxon>
        <taxon>Streptosporangiales</taxon>
        <taxon>Streptosporangiaceae</taxon>
        <taxon>Acrocarpospora</taxon>
    </lineage>
</organism>
<dbReference type="AlphaFoldDB" id="A0A919QDP4"/>
<evidence type="ECO:0000313" key="1">
    <source>
        <dbReference type="EMBL" id="GIH26046.1"/>
    </source>
</evidence>
<protein>
    <recommendedName>
        <fullName evidence="3">IrrE N-terminal-like domain-containing protein</fullName>
    </recommendedName>
</protein>
<proteinExistence type="predicted"/>
<reference evidence="1" key="1">
    <citation type="submission" date="2021-01" db="EMBL/GenBank/DDBJ databases">
        <title>Whole genome shotgun sequence of Acrocarpospora phusangensis NBRC 108782.</title>
        <authorList>
            <person name="Komaki H."/>
            <person name="Tamura T."/>
        </authorList>
    </citation>
    <scope>NUCLEOTIDE SEQUENCE</scope>
    <source>
        <strain evidence="1">NBRC 108782</strain>
    </source>
</reference>
<accession>A0A919QDP4</accession>